<protein>
    <submittedName>
        <fullName evidence="2">Uncharacterized protein</fullName>
    </submittedName>
</protein>
<dbReference type="EMBL" id="JAULJE010000015">
    <property type="protein sequence ID" value="KAK1334533.1"/>
    <property type="molecule type" value="Genomic_DNA"/>
</dbReference>
<accession>A0AA40HNL4</accession>
<evidence type="ECO:0000313" key="2">
    <source>
        <dbReference type="EMBL" id="KAK1334533.1"/>
    </source>
</evidence>
<name>A0AA40HNL4_CNENI</name>
<reference evidence="2" key="1">
    <citation type="submission" date="2023-06" db="EMBL/GenBank/DDBJ databases">
        <title>Reference genome for the Northern bat (Eptesicus nilssonii), a most northern bat species.</title>
        <authorList>
            <person name="Laine V.N."/>
            <person name="Pulliainen A.T."/>
            <person name="Lilley T.M."/>
        </authorList>
    </citation>
    <scope>NUCLEOTIDE SEQUENCE</scope>
    <source>
        <strain evidence="2">BLF_Eptnil</strain>
        <tissue evidence="2">Kidney</tissue>
    </source>
</reference>
<feature type="compositionally biased region" description="Polar residues" evidence="1">
    <location>
        <begin position="412"/>
        <end position="423"/>
    </location>
</feature>
<feature type="region of interest" description="Disordered" evidence="1">
    <location>
        <begin position="331"/>
        <end position="355"/>
    </location>
</feature>
<evidence type="ECO:0000256" key="1">
    <source>
        <dbReference type="SAM" id="MobiDB-lite"/>
    </source>
</evidence>
<dbReference type="Proteomes" id="UP001177744">
    <property type="component" value="Unassembled WGS sequence"/>
</dbReference>
<organism evidence="2 3">
    <name type="scientific">Cnephaeus nilssonii</name>
    <name type="common">Northern bat</name>
    <name type="synonym">Eptesicus nilssonii</name>
    <dbReference type="NCBI Taxonomy" id="3371016"/>
    <lineage>
        <taxon>Eukaryota</taxon>
        <taxon>Metazoa</taxon>
        <taxon>Chordata</taxon>
        <taxon>Craniata</taxon>
        <taxon>Vertebrata</taxon>
        <taxon>Euteleostomi</taxon>
        <taxon>Mammalia</taxon>
        <taxon>Eutheria</taxon>
        <taxon>Laurasiatheria</taxon>
        <taxon>Chiroptera</taxon>
        <taxon>Yangochiroptera</taxon>
        <taxon>Vespertilionidae</taxon>
        <taxon>Cnephaeus</taxon>
    </lineage>
</organism>
<feature type="compositionally biased region" description="Basic and acidic residues" evidence="1">
    <location>
        <begin position="394"/>
        <end position="411"/>
    </location>
</feature>
<dbReference type="AlphaFoldDB" id="A0AA40HNL4"/>
<proteinExistence type="predicted"/>
<sequence length="423" mass="48929">MLSPVCRGRGLKRGSDESYIPTCPPLGPAQSRRRLWPFARRERESSTYVKKEQQLLEEDPMSHTTKRQGRREVRVATWGCGEPRPVDGQPGTLPPKLPRFFGPVTPKQPRFPRPPSPKQPWFNRQLTIFTRDLDYSAHVNQTGPEHLEAKEPEPKAPAQEQRRLLLSHRKSILRSRMRSWRHLHLQSFHHLQQPLQLQLWSQGRPQTKLRPQHRWRKNPPWSPCWLLPQRRSCLWRAQLKGRLLNVLTLSQGTTLFQTFSFSFLFLFCFYVLCAHWFSSDTQDPGLCCRLRPEYAFFVFAADSGQSLLPLSLLQTPESAVFVCTAAGVFQGAPEQGSPRRRSPAHKADTSRRLVRTRRPRHLEKQSCLRLGSWLLTQTRTLQPLGTENCYHSFRPTDNKNPDFPADFRESKSLSPSSQALIAP</sequence>
<comment type="caution">
    <text evidence="2">The sequence shown here is derived from an EMBL/GenBank/DDBJ whole genome shotgun (WGS) entry which is preliminary data.</text>
</comment>
<gene>
    <name evidence="2" type="ORF">QTO34_005539</name>
</gene>
<evidence type="ECO:0000313" key="3">
    <source>
        <dbReference type="Proteomes" id="UP001177744"/>
    </source>
</evidence>
<keyword evidence="3" id="KW-1185">Reference proteome</keyword>
<feature type="region of interest" description="Disordered" evidence="1">
    <location>
        <begin position="1"/>
        <end position="72"/>
    </location>
</feature>
<feature type="compositionally biased region" description="Basic and acidic residues" evidence="1">
    <location>
        <begin position="39"/>
        <end position="54"/>
    </location>
</feature>
<feature type="region of interest" description="Disordered" evidence="1">
    <location>
        <begin position="392"/>
        <end position="423"/>
    </location>
</feature>